<keyword evidence="1" id="KW-0648">Protein biosynthesis</keyword>
<name>L0B2F9_THEEQ</name>
<dbReference type="PROSITE" id="PS50405">
    <property type="entry name" value="GST_CTER"/>
    <property type="match status" value="1"/>
</dbReference>
<feature type="domain" description="GST C-terminal" evidence="3">
    <location>
        <begin position="76"/>
        <end position="206"/>
    </location>
</feature>
<dbReference type="VEuPathDB" id="PiroplasmaDB:BEWA_008060"/>
<dbReference type="RefSeq" id="XP_004831062.1">
    <property type="nucleotide sequence ID" value="XM_004831005.1"/>
</dbReference>
<gene>
    <name evidence="4" type="ORF">BEWA_008060</name>
</gene>
<dbReference type="EMBL" id="CP001670">
    <property type="protein sequence ID" value="AFZ81396.1"/>
    <property type="molecule type" value="Genomic_DNA"/>
</dbReference>
<dbReference type="GO" id="GO:0003746">
    <property type="term" value="F:translation elongation factor activity"/>
    <property type="evidence" value="ECO:0007669"/>
    <property type="project" value="UniProtKB-UniRule"/>
</dbReference>
<dbReference type="InterPro" id="IPR050802">
    <property type="entry name" value="EF-GSTs"/>
</dbReference>
<reference evidence="4 5" key="1">
    <citation type="journal article" date="2012" name="BMC Genomics">
        <title>Comparative genomic analysis and phylogenetic position of Theileria equi.</title>
        <authorList>
            <person name="Kappmeyer L.S."/>
            <person name="Thiagarajan M."/>
            <person name="Herndon D.R."/>
            <person name="Ramsay J.D."/>
            <person name="Caler E."/>
            <person name="Djikeng A."/>
            <person name="Gillespie J.J."/>
            <person name="Lau A.O."/>
            <person name="Roalson E.H."/>
            <person name="Silva J.C."/>
            <person name="Silva M.G."/>
            <person name="Suarez C.E."/>
            <person name="Ueti M.W."/>
            <person name="Nene V.M."/>
            <person name="Mealey R.H."/>
            <person name="Knowles D.P."/>
            <person name="Brayton K.A."/>
        </authorList>
    </citation>
    <scope>NUCLEOTIDE SEQUENCE [LARGE SCALE GENOMIC DNA]</scope>
    <source>
        <strain evidence="4 5">WA</strain>
    </source>
</reference>
<proteinExistence type="predicted"/>
<dbReference type="GO" id="GO:0005737">
    <property type="term" value="C:cytoplasm"/>
    <property type="evidence" value="ECO:0007669"/>
    <property type="project" value="TreeGrafter"/>
</dbReference>
<dbReference type="Gene3D" id="3.30.70.1010">
    <property type="entry name" value="Translation elongation factor EF1B, gamma chain, conserved domain"/>
    <property type="match status" value="1"/>
</dbReference>
<dbReference type="OrthoDB" id="249703at2759"/>
<dbReference type="GeneID" id="15805314"/>
<dbReference type="Gene3D" id="1.20.1050.130">
    <property type="match status" value="1"/>
</dbReference>
<dbReference type="KEGG" id="beq:BEWA_008060"/>
<dbReference type="SUPFAM" id="SSF47616">
    <property type="entry name" value="GST C-terminal domain-like"/>
    <property type="match status" value="1"/>
</dbReference>
<dbReference type="InterPro" id="IPR001662">
    <property type="entry name" value="EF1B_G_C"/>
</dbReference>
<evidence type="ECO:0000256" key="1">
    <source>
        <dbReference type="PROSITE-ProRule" id="PRU00519"/>
    </source>
</evidence>
<evidence type="ECO:0000313" key="4">
    <source>
        <dbReference type="EMBL" id="AFZ81396.1"/>
    </source>
</evidence>
<dbReference type="PANTHER" id="PTHR43986">
    <property type="entry name" value="ELONGATION FACTOR 1-GAMMA"/>
    <property type="match status" value="1"/>
</dbReference>
<dbReference type="SMART" id="SM01183">
    <property type="entry name" value="EF1G"/>
    <property type="match status" value="1"/>
</dbReference>
<organism evidence="4 5">
    <name type="scientific">Theileria equi strain WA</name>
    <dbReference type="NCBI Taxonomy" id="1537102"/>
    <lineage>
        <taxon>Eukaryota</taxon>
        <taxon>Sar</taxon>
        <taxon>Alveolata</taxon>
        <taxon>Apicomplexa</taxon>
        <taxon>Aconoidasida</taxon>
        <taxon>Piroplasmida</taxon>
        <taxon>Theileriidae</taxon>
        <taxon>Theileria</taxon>
    </lineage>
</organism>
<dbReference type="InterPro" id="IPR010987">
    <property type="entry name" value="Glutathione-S-Trfase_C-like"/>
</dbReference>
<dbReference type="InterPro" id="IPR036282">
    <property type="entry name" value="Glutathione-S-Trfase_C_sf"/>
</dbReference>
<evidence type="ECO:0000259" key="3">
    <source>
        <dbReference type="PROSITE" id="PS50405"/>
    </source>
</evidence>
<dbReference type="Pfam" id="PF00647">
    <property type="entry name" value="EF1G"/>
    <property type="match status" value="1"/>
</dbReference>
<dbReference type="PANTHER" id="PTHR43986:SF1">
    <property type="entry name" value="ELONGATION FACTOR 1-GAMMA"/>
    <property type="match status" value="1"/>
</dbReference>
<protein>
    <submittedName>
        <fullName evidence="4">Elongation factor 1 gamma, putative</fullName>
    </submittedName>
</protein>
<keyword evidence="1 4" id="KW-0251">Elongation factor</keyword>
<evidence type="ECO:0000313" key="5">
    <source>
        <dbReference type="Proteomes" id="UP000031512"/>
    </source>
</evidence>
<feature type="domain" description="EF-1-gamma C-terminal" evidence="2">
    <location>
        <begin position="223"/>
        <end position="384"/>
    </location>
</feature>
<dbReference type="STRING" id="1537102.L0B2F9"/>
<dbReference type="PROSITE" id="PS50040">
    <property type="entry name" value="EF1G_C"/>
    <property type="match status" value="1"/>
</dbReference>
<dbReference type="GO" id="GO:0005634">
    <property type="term" value="C:nucleus"/>
    <property type="evidence" value="ECO:0007669"/>
    <property type="project" value="TreeGrafter"/>
</dbReference>
<accession>L0B2F9</accession>
<dbReference type="Proteomes" id="UP000031512">
    <property type="component" value="Chromosome 3"/>
</dbReference>
<sequence>MKITGADIDDLGTKAVLATTAFLDLKFDFALAKGKCESASGKECPFSELKPCVNLLLGSNHGDLCGHISICRHLAEAAVKGAVDEAALFNLTDMTSWLEFFHNGLFMASRCGKGLPADGTTDAYVGKVVKAINGFLAGNTFLVGESLGVSDLVLVVTLDHLVAEEKLLPSFLDSLVHLARLTRTVKASDAFLTFSKMLVTFKATGSLFDTPKEAPKDEPKPKVKNPMDLLPPTSFSLDQWKKTYSNCKGDLYSGVMPWLWENFDPAGWTFYFMKYNKLEDECTSEIFTSNMLSGFLQRFETELRHYSFAVLNVLGSGSAFDIKGVWLVRGTELPELITSHPSFEFHSFDKLDVTNEADKKVVADYFCACDDIDGVPIADCKVWK</sequence>
<dbReference type="InterPro" id="IPR036433">
    <property type="entry name" value="EF1B_G_C_sf"/>
</dbReference>
<dbReference type="eggNOG" id="KOG1627">
    <property type="taxonomic scope" value="Eukaryota"/>
</dbReference>
<dbReference type="AlphaFoldDB" id="L0B2F9"/>
<dbReference type="SUPFAM" id="SSF89942">
    <property type="entry name" value="eEF1-gamma domain"/>
    <property type="match status" value="1"/>
</dbReference>
<evidence type="ECO:0000259" key="2">
    <source>
        <dbReference type="PROSITE" id="PS50040"/>
    </source>
</evidence>
<keyword evidence="5" id="KW-1185">Reference proteome</keyword>